<evidence type="ECO:0000259" key="7">
    <source>
        <dbReference type="SMART" id="SM01156"/>
    </source>
</evidence>
<dbReference type="InterPro" id="IPR039678">
    <property type="entry name" value="CTNNBL1"/>
</dbReference>
<keyword evidence="3" id="KW-0677">Repeat</keyword>
<comment type="caution">
    <text evidence="8">The sequence shown here is derived from an EMBL/GenBank/DDBJ whole genome shotgun (WGS) entry which is preliminary data.</text>
</comment>
<dbReference type="GO" id="GO:0005681">
    <property type="term" value="C:spliceosomal complex"/>
    <property type="evidence" value="ECO:0007669"/>
    <property type="project" value="TreeGrafter"/>
</dbReference>
<comment type="subcellular location">
    <subcellularLocation>
        <location evidence="1">Nucleus</location>
    </subcellularLocation>
</comment>
<dbReference type="SUPFAM" id="SSF48371">
    <property type="entry name" value="ARM repeat"/>
    <property type="match status" value="1"/>
</dbReference>
<protein>
    <submittedName>
        <fullName evidence="8">Duf1716-domain-containing protein</fullName>
    </submittedName>
</protein>
<evidence type="ECO:0000256" key="1">
    <source>
        <dbReference type="ARBA" id="ARBA00004123"/>
    </source>
</evidence>
<dbReference type="Proteomes" id="UP000027586">
    <property type="component" value="Unassembled WGS sequence"/>
</dbReference>
<keyword evidence="2" id="KW-0597">Phosphoprotein</keyword>
<organism evidence="8 9">
    <name type="scientific">Lichtheimia corymbifera JMRC:FSU:9682</name>
    <dbReference type="NCBI Taxonomy" id="1263082"/>
    <lineage>
        <taxon>Eukaryota</taxon>
        <taxon>Fungi</taxon>
        <taxon>Fungi incertae sedis</taxon>
        <taxon>Mucoromycota</taxon>
        <taxon>Mucoromycotina</taxon>
        <taxon>Mucoromycetes</taxon>
        <taxon>Mucorales</taxon>
        <taxon>Lichtheimiaceae</taxon>
        <taxon>Lichtheimia</taxon>
    </lineage>
</organism>
<evidence type="ECO:0000256" key="3">
    <source>
        <dbReference type="ARBA" id="ARBA00022737"/>
    </source>
</evidence>
<proteinExistence type="predicted"/>
<feature type="region of interest" description="Disordered" evidence="6">
    <location>
        <begin position="1"/>
        <end position="64"/>
    </location>
</feature>
<evidence type="ECO:0000256" key="2">
    <source>
        <dbReference type="ARBA" id="ARBA00022553"/>
    </source>
</evidence>
<dbReference type="SMART" id="SM01156">
    <property type="entry name" value="DUF1716"/>
    <property type="match status" value="1"/>
</dbReference>
<dbReference type="OrthoDB" id="1898821at2759"/>
<dbReference type="GO" id="GO:0010467">
    <property type="term" value="P:gene expression"/>
    <property type="evidence" value="ECO:0007669"/>
    <property type="project" value="UniProtKB-ARBA"/>
</dbReference>
<dbReference type="VEuPathDB" id="FungiDB:LCOR_05842.1"/>
<dbReference type="InterPro" id="IPR013180">
    <property type="entry name" value="CTNNBL1_N"/>
</dbReference>
<dbReference type="Pfam" id="PF08216">
    <property type="entry name" value="CTNNBL"/>
    <property type="match status" value="1"/>
</dbReference>
<dbReference type="Gene3D" id="1.25.10.10">
    <property type="entry name" value="Leucine-rich Repeat Variant"/>
    <property type="match status" value="1"/>
</dbReference>
<keyword evidence="9" id="KW-1185">Reference proteome</keyword>
<evidence type="ECO:0000313" key="9">
    <source>
        <dbReference type="Proteomes" id="UP000027586"/>
    </source>
</evidence>
<reference evidence="8" key="1">
    <citation type="submission" date="2013-08" db="EMBL/GenBank/DDBJ databases">
        <title>Gene expansion shapes genome architecture in the human pathogen Lichtheimia corymbifera: an evolutionary genomics analysis in the ancient terrestrial Mucorales (Mucoromycotina).</title>
        <authorList>
            <person name="Schwartze V.U."/>
            <person name="Winter S."/>
            <person name="Shelest E."/>
            <person name="Marcet-Houben M."/>
            <person name="Horn F."/>
            <person name="Wehner S."/>
            <person name="Hoffmann K."/>
            <person name="Riege K."/>
            <person name="Sammeth M."/>
            <person name="Nowrousian M."/>
            <person name="Valiante V."/>
            <person name="Linde J."/>
            <person name="Jacobsen I.D."/>
            <person name="Marz M."/>
            <person name="Brakhage A.A."/>
            <person name="Gabaldon T."/>
            <person name="Bocker S."/>
            <person name="Voigt K."/>
        </authorList>
    </citation>
    <scope>NUCLEOTIDE SEQUENCE [LARGE SCALE GENOMIC DNA]</scope>
    <source>
        <strain evidence="8">FSU 9682</strain>
    </source>
</reference>
<dbReference type="STRING" id="1263082.A0A068RYE2"/>
<evidence type="ECO:0000313" key="8">
    <source>
        <dbReference type="EMBL" id="CDH54612.1"/>
    </source>
</evidence>
<sequence length="607" mass="69211">MNIDEMFKIPSIPSGRNKRKMPATPDVAFLESYSANSDTQAESSSDAAARKRRNVTIEDEDEDTAGMVEYGVQDVVEEDDEEGRFFGGGLTDEQSRLLDLVDQYEDEETEALSATSVKKMILKFEKAINKNQDQRVRYADQPEKFMESEADLDEEVKNLLTLTQAPHLYPELVKLGSVASIISLLSHENTDIAIDAIDLINELTDEDVGLSEDELERSEEATNGVKILVDALLENEMLELLVQNLGRLDENEEADRQGVFKILGILENLLGLDPQLAERIALKTEFLPWLLKRIQTKGYDSNRGYASEILSILLQDSRDIRLKLGELEGIDILLRALSSYRKKDPEDDDETEMVENFFNALCSMLNEPESKQQFLEGEGVELMVIMLKERTLARIRAMKALNYALSGEAGRGNCLRFVEAMGLKVLFPIFMGKGIKKLKKTHSKSFVETEDEEHTMCIILSLMRNLSREDVGRLRLIRKFTDDDYEKVDRLLEMKEFYESKDSRVREEIEKDSKDLDDEEREEMQEEFYLRRLDAGLFTLQRVCLVIAALCKEDEGVKARTMMLLKRQGSEISSIFRIIEEETALMADFSYLQRMAAGGAVEPDAQR</sequence>
<evidence type="ECO:0000256" key="5">
    <source>
        <dbReference type="ARBA" id="ARBA00023242"/>
    </source>
</evidence>
<feature type="domain" description="Beta-catenin-like protein 1 N-terminal" evidence="7">
    <location>
        <begin position="90"/>
        <end position="197"/>
    </location>
</feature>
<evidence type="ECO:0000256" key="6">
    <source>
        <dbReference type="SAM" id="MobiDB-lite"/>
    </source>
</evidence>
<dbReference type="InterPro" id="IPR016024">
    <property type="entry name" value="ARM-type_fold"/>
</dbReference>
<feature type="compositionally biased region" description="Polar residues" evidence="6">
    <location>
        <begin position="33"/>
        <end position="46"/>
    </location>
</feature>
<dbReference type="AlphaFoldDB" id="A0A068RYE2"/>
<name>A0A068RYE2_9FUNG</name>
<dbReference type="EMBL" id="CBTN010000024">
    <property type="protein sequence ID" value="CDH54612.1"/>
    <property type="molecule type" value="Genomic_DNA"/>
</dbReference>
<dbReference type="PANTHER" id="PTHR14978">
    <property type="entry name" value="BETA-CATENIN-LIKE PROTEIN 1 NUCLEAR ASSOCIATED PROTEIN"/>
    <property type="match status" value="1"/>
</dbReference>
<dbReference type="InterPro" id="IPR011989">
    <property type="entry name" value="ARM-like"/>
</dbReference>
<dbReference type="PANTHER" id="PTHR14978:SF0">
    <property type="entry name" value="BETA-CATENIN-LIKE PROTEIN 1"/>
    <property type="match status" value="1"/>
</dbReference>
<evidence type="ECO:0000256" key="4">
    <source>
        <dbReference type="ARBA" id="ARBA00023054"/>
    </source>
</evidence>
<accession>A0A068RYE2</accession>
<keyword evidence="4" id="KW-0175">Coiled coil</keyword>
<keyword evidence="5" id="KW-0539">Nucleus</keyword>
<gene>
    <name evidence="8" type="ORF">LCOR_05842.1</name>
</gene>
<dbReference type="FunFam" id="1.25.10.10:FF:001136">
    <property type="entry name" value="Beta-catenin-like protein 1"/>
    <property type="match status" value="1"/>
</dbReference>